<dbReference type="OrthoDB" id="2402638at2759"/>
<feature type="compositionally biased region" description="Basic and acidic residues" evidence="1">
    <location>
        <begin position="1"/>
        <end position="11"/>
    </location>
</feature>
<evidence type="ECO:0000256" key="1">
    <source>
        <dbReference type="SAM" id="MobiDB-lite"/>
    </source>
</evidence>
<evidence type="ECO:0000313" key="3">
    <source>
        <dbReference type="Proteomes" id="UP000266861"/>
    </source>
</evidence>
<gene>
    <name evidence="2" type="ORF">Glove_734g16</name>
</gene>
<accession>A0A397G3E7</accession>
<sequence>MDARDNVHDETTEITPNLINPKLPSLDDKKITPSSSNDNKCSWRIIYSYARFIDYRELQGFTKKGAEIVEGHIKRPTISSVKNGFQKLDDYLVQPKRIILRSAEEEYQPIDDENALVKGANIVIEKMDGFRLEELRKDLSTLKHNQLKNVPYVMLNMKKINSISIRFSF</sequence>
<name>A0A397G3E7_9GLOM</name>
<protein>
    <submittedName>
        <fullName evidence="2">Uncharacterized protein</fullName>
    </submittedName>
</protein>
<feature type="region of interest" description="Disordered" evidence="1">
    <location>
        <begin position="1"/>
        <end position="37"/>
    </location>
</feature>
<dbReference type="Proteomes" id="UP000266861">
    <property type="component" value="Unassembled WGS sequence"/>
</dbReference>
<dbReference type="EMBL" id="PQFF01000576">
    <property type="protein sequence ID" value="RHZ44394.1"/>
    <property type="molecule type" value="Genomic_DNA"/>
</dbReference>
<organism evidence="2 3">
    <name type="scientific">Diversispora epigaea</name>
    <dbReference type="NCBI Taxonomy" id="1348612"/>
    <lineage>
        <taxon>Eukaryota</taxon>
        <taxon>Fungi</taxon>
        <taxon>Fungi incertae sedis</taxon>
        <taxon>Mucoromycota</taxon>
        <taxon>Glomeromycotina</taxon>
        <taxon>Glomeromycetes</taxon>
        <taxon>Diversisporales</taxon>
        <taxon>Diversisporaceae</taxon>
        <taxon>Diversispora</taxon>
    </lineage>
</organism>
<dbReference type="AlphaFoldDB" id="A0A397G3E7"/>
<comment type="caution">
    <text evidence="2">The sequence shown here is derived from an EMBL/GenBank/DDBJ whole genome shotgun (WGS) entry which is preliminary data.</text>
</comment>
<evidence type="ECO:0000313" key="2">
    <source>
        <dbReference type="EMBL" id="RHZ44394.1"/>
    </source>
</evidence>
<keyword evidence="3" id="KW-1185">Reference proteome</keyword>
<reference evidence="2 3" key="1">
    <citation type="submission" date="2018-08" db="EMBL/GenBank/DDBJ databases">
        <title>Genome and evolution of the arbuscular mycorrhizal fungus Diversispora epigaea (formerly Glomus versiforme) and its bacterial endosymbionts.</title>
        <authorList>
            <person name="Sun X."/>
            <person name="Fei Z."/>
            <person name="Harrison M."/>
        </authorList>
    </citation>
    <scope>NUCLEOTIDE SEQUENCE [LARGE SCALE GENOMIC DNA]</scope>
    <source>
        <strain evidence="2 3">IT104</strain>
    </source>
</reference>
<proteinExistence type="predicted"/>